<reference evidence="1" key="1">
    <citation type="submission" date="2021-01" db="EMBL/GenBank/DDBJ databases">
        <title>Active Sulfur Cycling in an Early Earth Analoge.</title>
        <authorList>
            <person name="Hahn C.R."/>
            <person name="Youssef N.H."/>
            <person name="Elshahed M."/>
        </authorList>
    </citation>
    <scope>NUCLEOTIDE SEQUENCE</scope>
    <source>
        <strain evidence="1">Zod_Metabat.1151</strain>
    </source>
</reference>
<evidence type="ECO:0000313" key="1">
    <source>
        <dbReference type="EMBL" id="MBN2067416.1"/>
    </source>
</evidence>
<protein>
    <submittedName>
        <fullName evidence="1">Uncharacterized protein</fullName>
    </submittedName>
</protein>
<dbReference type="EMBL" id="JAFGDB010000048">
    <property type="protein sequence ID" value="MBN2067416.1"/>
    <property type="molecule type" value="Genomic_DNA"/>
</dbReference>
<proteinExistence type="predicted"/>
<sequence length="140" mass="16272">MGRVSTKKIKWTARLNITKKWREGRKNKFIRGVNCFATKVKAFADAMPEEANFSNAEIKQKRKRIARINKKIVAMGKEGNKFSREFNIYNAVPEDAPLEWILEDPLSNAAYQLHKCLREMATCTQKLERVELRPSEKTMP</sequence>
<comment type="caution">
    <text evidence="1">The sequence shown here is derived from an EMBL/GenBank/DDBJ whole genome shotgun (WGS) entry which is preliminary data.</text>
</comment>
<accession>A0A938YTU8</accession>
<dbReference type="AlphaFoldDB" id="A0A938YTU8"/>
<organism evidence="1 2">
    <name type="scientific">Candidatus Iainarchaeum sp</name>
    <dbReference type="NCBI Taxonomy" id="3101447"/>
    <lineage>
        <taxon>Archaea</taxon>
        <taxon>Candidatus Iainarchaeota</taxon>
        <taxon>Candidatus Iainarchaeia</taxon>
        <taxon>Candidatus Iainarchaeales</taxon>
        <taxon>Candidatus Iainarchaeaceae</taxon>
        <taxon>Candidatus Iainarchaeum</taxon>
    </lineage>
</organism>
<dbReference type="Proteomes" id="UP000809243">
    <property type="component" value="Unassembled WGS sequence"/>
</dbReference>
<name>A0A938YTU8_9ARCH</name>
<gene>
    <name evidence="1" type="ORF">JW744_03040</name>
</gene>
<evidence type="ECO:0000313" key="2">
    <source>
        <dbReference type="Proteomes" id="UP000809243"/>
    </source>
</evidence>